<accession>A0A7J7LP99</accession>
<comment type="caution">
    <text evidence="1">The sequence shown here is derived from an EMBL/GenBank/DDBJ whole genome shotgun (WGS) entry which is preliminary data.</text>
</comment>
<dbReference type="Proteomes" id="UP000541444">
    <property type="component" value="Unassembled WGS sequence"/>
</dbReference>
<keyword evidence="2" id="KW-1185">Reference proteome</keyword>
<sequence length="107" mass="11914">MRLLYAYLRNFVPKYGSEVAHQPYSSSLLHYSSRNDGSGSVLVQMEFMVNTFVHFWLVDNDFSPLAVNVCRSFGVAFPFRAVLEGLKELNMVRILGGGSGSTELSVS</sequence>
<name>A0A7J7LP99_9MAGN</name>
<reference evidence="1 2" key="1">
    <citation type="journal article" date="2020" name="IScience">
        <title>Genome Sequencing of the Endangered Kingdonia uniflora (Circaeasteraceae, Ranunculales) Reveals Potential Mechanisms of Evolutionary Specialization.</title>
        <authorList>
            <person name="Sun Y."/>
            <person name="Deng T."/>
            <person name="Zhang A."/>
            <person name="Moore M.J."/>
            <person name="Landis J.B."/>
            <person name="Lin N."/>
            <person name="Zhang H."/>
            <person name="Zhang X."/>
            <person name="Huang J."/>
            <person name="Zhang X."/>
            <person name="Sun H."/>
            <person name="Wang H."/>
        </authorList>
    </citation>
    <scope>NUCLEOTIDE SEQUENCE [LARGE SCALE GENOMIC DNA]</scope>
    <source>
        <strain evidence="1">TB1705</strain>
        <tissue evidence="1">Leaf</tissue>
    </source>
</reference>
<dbReference type="PANTHER" id="PTHR31801">
    <property type="entry name" value="ALTERED INHERITANCE OF MITOCHONDRIA PROTEIN 24, MITOCHONDRIAL"/>
    <property type="match status" value="1"/>
</dbReference>
<protein>
    <submittedName>
        <fullName evidence="1">Uncharacterized protein</fullName>
    </submittedName>
</protein>
<feature type="non-terminal residue" evidence="1">
    <location>
        <position position="1"/>
    </location>
</feature>
<dbReference type="OrthoDB" id="10251508at2759"/>
<evidence type="ECO:0000313" key="2">
    <source>
        <dbReference type="Proteomes" id="UP000541444"/>
    </source>
</evidence>
<dbReference type="AlphaFoldDB" id="A0A7J7LP99"/>
<organism evidence="1 2">
    <name type="scientific">Kingdonia uniflora</name>
    <dbReference type="NCBI Taxonomy" id="39325"/>
    <lineage>
        <taxon>Eukaryota</taxon>
        <taxon>Viridiplantae</taxon>
        <taxon>Streptophyta</taxon>
        <taxon>Embryophyta</taxon>
        <taxon>Tracheophyta</taxon>
        <taxon>Spermatophyta</taxon>
        <taxon>Magnoliopsida</taxon>
        <taxon>Ranunculales</taxon>
        <taxon>Circaeasteraceae</taxon>
        <taxon>Kingdonia</taxon>
    </lineage>
</organism>
<evidence type="ECO:0000313" key="1">
    <source>
        <dbReference type="EMBL" id="KAF6144360.1"/>
    </source>
</evidence>
<dbReference type="EMBL" id="JACGCM010002131">
    <property type="protein sequence ID" value="KAF6144360.1"/>
    <property type="molecule type" value="Genomic_DNA"/>
</dbReference>
<proteinExistence type="predicted"/>
<gene>
    <name evidence="1" type="ORF">GIB67_024587</name>
</gene>
<dbReference type="PANTHER" id="PTHR31801:SF1">
    <property type="entry name" value="SPHINGOMYELIN PHOSPHODIESTERASE"/>
    <property type="match status" value="1"/>
</dbReference>